<dbReference type="GO" id="GO:0016491">
    <property type="term" value="F:oxidoreductase activity"/>
    <property type="evidence" value="ECO:0007669"/>
    <property type="project" value="UniProtKB-KW"/>
</dbReference>
<feature type="domain" description="Gfo/Idh/MocA-like oxidoreductase C-terminal" evidence="4">
    <location>
        <begin position="134"/>
        <end position="341"/>
    </location>
</feature>
<reference evidence="6" key="1">
    <citation type="submission" date="2016-10" db="EMBL/GenBank/DDBJ databases">
        <authorList>
            <person name="Varghese N."/>
            <person name="Submissions S."/>
        </authorList>
    </citation>
    <scope>NUCLEOTIDE SEQUENCE [LARGE SCALE GENOMIC DNA]</scope>
    <source>
        <strain evidence="6">DSM 21580</strain>
    </source>
</reference>
<accession>A0A1H6AGP8</accession>
<protein>
    <submittedName>
        <fullName evidence="5">Predicted dehydrogenase</fullName>
    </submittedName>
</protein>
<dbReference type="PANTHER" id="PTHR43708:SF5">
    <property type="entry name" value="CONSERVED EXPRESSED OXIDOREDUCTASE (EUROFUNG)-RELATED"/>
    <property type="match status" value="1"/>
</dbReference>
<keyword evidence="6" id="KW-1185">Reference proteome</keyword>
<evidence type="ECO:0000256" key="2">
    <source>
        <dbReference type="ARBA" id="ARBA00023002"/>
    </source>
</evidence>
<dbReference type="Pfam" id="PF02894">
    <property type="entry name" value="GFO_IDH_MocA_C"/>
    <property type="match status" value="1"/>
</dbReference>
<sequence length="342" mass="39109">MSKIKTALLAYGDSGKLFHAPFLEVHSGFELIGAYERSKKNIENDFKNVKSFATLEEVLESEAELIVVNTPVHTHFELAKKSLLAGKNVLVEKCFTTNVAEAIELDSIAKAQNVKLCIYQNRRWDSDFKTVQKILKDNILDEIVEAEIRFERYNPILSQKTWKEEMQNGSGILWDLGAHIIDQALVLFGFPTQLFADLRKLRKDTKVVDYFDILLYYPDKRVRLKASFFAKEVLPAYVLQGRKGSFLKMRADVQEDDLKAGKKPNFKDWGTENESQKGILNTFKNRIFIDSLKGNYLEFFGELYQALSKNKPVPVSAEDAIKTMKIIEGAIKSSEEQKIVCF</sequence>
<feature type="domain" description="Gfo/Idh/MocA-like oxidoreductase N-terminal" evidence="3">
    <location>
        <begin position="8"/>
        <end position="117"/>
    </location>
</feature>
<gene>
    <name evidence="5" type="ORF">SAMN05421847_2422</name>
</gene>
<evidence type="ECO:0000259" key="4">
    <source>
        <dbReference type="Pfam" id="PF02894"/>
    </source>
</evidence>
<dbReference type="PANTHER" id="PTHR43708">
    <property type="entry name" value="CONSERVED EXPRESSED OXIDOREDUCTASE (EUROFUNG)"/>
    <property type="match status" value="1"/>
</dbReference>
<dbReference type="AlphaFoldDB" id="A0A1H6AGP8"/>
<proteinExistence type="inferred from homology"/>
<comment type="similarity">
    <text evidence="1">Belongs to the Gfo/Idh/MocA family.</text>
</comment>
<dbReference type="InterPro" id="IPR051317">
    <property type="entry name" value="Gfo/Idh/MocA_oxidoreduct"/>
</dbReference>
<dbReference type="RefSeq" id="WP_103914292.1">
    <property type="nucleotide sequence ID" value="NZ_FNUS01000006.1"/>
</dbReference>
<dbReference type="Gene3D" id="3.30.360.10">
    <property type="entry name" value="Dihydrodipicolinate Reductase, domain 2"/>
    <property type="match status" value="1"/>
</dbReference>
<dbReference type="OrthoDB" id="9815825at2"/>
<dbReference type="GO" id="GO:0000166">
    <property type="term" value="F:nucleotide binding"/>
    <property type="evidence" value="ECO:0007669"/>
    <property type="project" value="InterPro"/>
</dbReference>
<dbReference type="InterPro" id="IPR004104">
    <property type="entry name" value="Gfo/Idh/MocA-like_OxRdtase_C"/>
</dbReference>
<evidence type="ECO:0000259" key="3">
    <source>
        <dbReference type="Pfam" id="PF01408"/>
    </source>
</evidence>
<dbReference type="SUPFAM" id="SSF51735">
    <property type="entry name" value="NAD(P)-binding Rossmann-fold domains"/>
    <property type="match status" value="1"/>
</dbReference>
<evidence type="ECO:0000313" key="6">
    <source>
        <dbReference type="Proteomes" id="UP000236738"/>
    </source>
</evidence>
<dbReference type="InterPro" id="IPR036291">
    <property type="entry name" value="NAD(P)-bd_dom_sf"/>
</dbReference>
<evidence type="ECO:0000256" key="1">
    <source>
        <dbReference type="ARBA" id="ARBA00010928"/>
    </source>
</evidence>
<evidence type="ECO:0000313" key="5">
    <source>
        <dbReference type="EMBL" id="SEG47681.1"/>
    </source>
</evidence>
<dbReference type="Gene3D" id="3.40.50.720">
    <property type="entry name" value="NAD(P)-binding Rossmann-like Domain"/>
    <property type="match status" value="1"/>
</dbReference>
<dbReference type="Proteomes" id="UP000236738">
    <property type="component" value="Unassembled WGS sequence"/>
</dbReference>
<organism evidence="5 6">
    <name type="scientific">Halpernia humi</name>
    <dbReference type="NCBI Taxonomy" id="493375"/>
    <lineage>
        <taxon>Bacteria</taxon>
        <taxon>Pseudomonadati</taxon>
        <taxon>Bacteroidota</taxon>
        <taxon>Flavobacteriia</taxon>
        <taxon>Flavobacteriales</taxon>
        <taxon>Weeksellaceae</taxon>
        <taxon>Chryseobacterium group</taxon>
        <taxon>Halpernia</taxon>
    </lineage>
</organism>
<name>A0A1H6AGP8_9FLAO</name>
<keyword evidence="2" id="KW-0560">Oxidoreductase</keyword>
<dbReference type="Pfam" id="PF01408">
    <property type="entry name" value="GFO_IDH_MocA"/>
    <property type="match status" value="1"/>
</dbReference>
<dbReference type="InterPro" id="IPR000683">
    <property type="entry name" value="Gfo/Idh/MocA-like_OxRdtase_N"/>
</dbReference>
<dbReference type="EMBL" id="FNUS01000006">
    <property type="protein sequence ID" value="SEG47681.1"/>
    <property type="molecule type" value="Genomic_DNA"/>
</dbReference>